<dbReference type="EMBL" id="BAAABM010000054">
    <property type="protein sequence ID" value="GAA0361561.1"/>
    <property type="molecule type" value="Genomic_DNA"/>
</dbReference>
<gene>
    <name evidence="2" type="ORF">GCM10010151_59450</name>
</gene>
<organism evidence="2 3">
    <name type="scientific">Actinoallomurus spadix</name>
    <dbReference type="NCBI Taxonomy" id="79912"/>
    <lineage>
        <taxon>Bacteria</taxon>
        <taxon>Bacillati</taxon>
        <taxon>Actinomycetota</taxon>
        <taxon>Actinomycetes</taxon>
        <taxon>Streptosporangiales</taxon>
        <taxon>Thermomonosporaceae</taxon>
        <taxon>Actinoallomurus</taxon>
    </lineage>
</organism>
<keyword evidence="1" id="KW-0732">Signal</keyword>
<comment type="caution">
    <text evidence="2">The sequence shown here is derived from an EMBL/GenBank/DDBJ whole genome shotgun (WGS) entry which is preliminary data.</text>
</comment>
<evidence type="ECO:0000256" key="1">
    <source>
        <dbReference type="SAM" id="SignalP"/>
    </source>
</evidence>
<dbReference type="RefSeq" id="WP_252806047.1">
    <property type="nucleotide sequence ID" value="NZ_BAAABM010000054.1"/>
</dbReference>
<feature type="signal peptide" evidence="1">
    <location>
        <begin position="1"/>
        <end position="26"/>
    </location>
</feature>
<keyword evidence="3" id="KW-1185">Reference proteome</keyword>
<sequence length="209" mass="20064">MRVRNLTLTTASAAALTIGLTSPALAAAFQSDETAGLHHRAQHVAVYPAAHQALSAHAPGLARGGDDDDGDGDGDDDGLDPCVAGGCFGGGNNNGGGIAPWAAFGDDDGCGDGGCGGGGGNGVAGGSVIGGAPGGGYGHSRETVKKVHGRVMGMPGRPAGVGMVPSGPVRTGFGGAQGSSVPAGLAGLTLMLGGTTLLARRRIRTGARS</sequence>
<dbReference type="Proteomes" id="UP001501822">
    <property type="component" value="Unassembled WGS sequence"/>
</dbReference>
<protein>
    <submittedName>
        <fullName evidence="2">Uncharacterized protein</fullName>
    </submittedName>
</protein>
<evidence type="ECO:0000313" key="2">
    <source>
        <dbReference type="EMBL" id="GAA0361561.1"/>
    </source>
</evidence>
<reference evidence="2 3" key="1">
    <citation type="journal article" date="2019" name="Int. J. Syst. Evol. Microbiol.">
        <title>The Global Catalogue of Microorganisms (GCM) 10K type strain sequencing project: providing services to taxonomists for standard genome sequencing and annotation.</title>
        <authorList>
            <consortium name="The Broad Institute Genomics Platform"/>
            <consortium name="The Broad Institute Genome Sequencing Center for Infectious Disease"/>
            <person name="Wu L."/>
            <person name="Ma J."/>
        </authorList>
    </citation>
    <scope>NUCLEOTIDE SEQUENCE [LARGE SCALE GENOMIC DNA]</scope>
    <source>
        <strain evidence="2 3">JCM 3146</strain>
    </source>
</reference>
<proteinExistence type="predicted"/>
<accession>A0ABN0XDN1</accession>
<feature type="chain" id="PRO_5046966548" evidence="1">
    <location>
        <begin position="27"/>
        <end position="209"/>
    </location>
</feature>
<name>A0ABN0XDN1_9ACTN</name>
<evidence type="ECO:0000313" key="3">
    <source>
        <dbReference type="Proteomes" id="UP001501822"/>
    </source>
</evidence>